<dbReference type="Proteomes" id="UP001174691">
    <property type="component" value="Unassembled WGS sequence"/>
</dbReference>
<dbReference type="InterPro" id="IPR014729">
    <property type="entry name" value="Rossmann-like_a/b/a_fold"/>
</dbReference>
<dbReference type="GO" id="GO:0071949">
    <property type="term" value="F:FAD binding"/>
    <property type="evidence" value="ECO:0007669"/>
    <property type="project" value="TreeGrafter"/>
</dbReference>
<feature type="binding site" evidence="6">
    <location>
        <begin position="363"/>
        <end position="367"/>
    </location>
    <ligand>
        <name>FAD</name>
        <dbReference type="ChEBI" id="CHEBI:57692"/>
    </ligand>
</feature>
<dbReference type="InterPro" id="IPR036155">
    <property type="entry name" value="Crypto/Photolyase_N_sf"/>
</dbReference>
<evidence type="ECO:0000256" key="5">
    <source>
        <dbReference type="ARBA" id="ARBA00022991"/>
    </source>
</evidence>
<accession>A0AA38S0J8</accession>
<dbReference type="InterPro" id="IPR006050">
    <property type="entry name" value="DNA_photolyase_N"/>
</dbReference>
<dbReference type="GO" id="GO:0003677">
    <property type="term" value="F:DNA binding"/>
    <property type="evidence" value="ECO:0007669"/>
    <property type="project" value="TreeGrafter"/>
</dbReference>
<comment type="similarity">
    <text evidence="2">Belongs to the DNA photolyase class-1 family.</text>
</comment>
<dbReference type="InterPro" id="IPR018394">
    <property type="entry name" value="DNA_photolyase_1_CS_C"/>
</dbReference>
<sequence>MVAKRRGQPPAPGNAAKKGRTTTSSKLSGVPEAPVPPLPAPAGAEDPLRTPHPFHQESERHGIVLRDFYPPEMSNARARAYAAGTLPRPLHEVVNAMTDTAAARRGVGPGRAVVHWFKMDLRTRDNTALALASRKAAECGVPLIALFVVSPQDYEAHLTSPVRVDFMLRSLKVLREDLAKLDVPLWIETVEKRSTVPGRIAELLQEWGASHMYANMEYEVDELRREAKMVRLCAEMGISMEVVHDTCVVPPGRLKSGTGNQYAVYSPWRRAWVAHIHDNPELLELLPPPGQNPASARVAFARLFECDIPEAPESKRLEAEAAARFAALWPPGEHEAMKRLGMFCEEKVGGYAKNRNIPSVTGTSSLSVHLAAGTLSARTAVRHARDRNNAKRLDGGNEGIQTWISEIAWRDFYKHVLVNWPYVCMNKPFKPEYANIEWSYNAAHFEAWTRGLTGFPLVDAAMRQMRQTGWCHNRCRMVVASFLAKDLLVDWRMGERFFMEHLIDGDFASNNGGWGFAASVGVDPQPYFRIFNPLLQSEKFDPEGEYIRRWVPELSGVEGRAVHDPYGRGAGEVARRAGYPEPIVEHAGARDRALAAYKKGIASGI</sequence>
<name>A0AA38S0J8_9PEZI</name>
<comment type="cofactor">
    <cofactor evidence="1">
        <name>(6R)-5,10-methylene-5,6,7,8-tetrahydrofolate</name>
        <dbReference type="ChEBI" id="CHEBI:15636"/>
    </cofactor>
</comment>
<dbReference type="GO" id="GO:0043153">
    <property type="term" value="P:entrainment of circadian clock by photoperiod"/>
    <property type="evidence" value="ECO:0007669"/>
    <property type="project" value="TreeGrafter"/>
</dbReference>
<evidence type="ECO:0000259" key="9">
    <source>
        <dbReference type="PROSITE" id="PS51645"/>
    </source>
</evidence>
<dbReference type="SUPFAM" id="SSF52425">
    <property type="entry name" value="Cryptochrome/photolyase, N-terminal domain"/>
    <property type="match status" value="1"/>
</dbReference>
<keyword evidence="5" id="KW-0157">Chromophore</keyword>
<evidence type="ECO:0000256" key="3">
    <source>
        <dbReference type="ARBA" id="ARBA00022630"/>
    </source>
</evidence>
<dbReference type="PROSITE" id="PS00394">
    <property type="entry name" value="DNA_PHOTOLYASES_1_1"/>
    <property type="match status" value="1"/>
</dbReference>
<feature type="domain" description="Photolyase/cryptochrome alpha/beta" evidence="9">
    <location>
        <begin position="111"/>
        <end position="248"/>
    </location>
</feature>
<evidence type="ECO:0000256" key="8">
    <source>
        <dbReference type="SAM" id="MobiDB-lite"/>
    </source>
</evidence>
<dbReference type="AlphaFoldDB" id="A0AA38S0J8"/>
<proteinExistence type="inferred from homology"/>
<dbReference type="PANTHER" id="PTHR11455">
    <property type="entry name" value="CRYPTOCHROME"/>
    <property type="match status" value="1"/>
</dbReference>
<dbReference type="GO" id="GO:0032922">
    <property type="term" value="P:circadian regulation of gene expression"/>
    <property type="evidence" value="ECO:0007669"/>
    <property type="project" value="TreeGrafter"/>
</dbReference>
<dbReference type="PROSITE" id="PS00691">
    <property type="entry name" value="DNA_PHOTOLYASES_1_2"/>
    <property type="match status" value="1"/>
</dbReference>
<evidence type="ECO:0000256" key="6">
    <source>
        <dbReference type="PIRSR" id="PIRSR602081-1"/>
    </source>
</evidence>
<dbReference type="PANTHER" id="PTHR11455:SF18">
    <property type="entry name" value="SI:CH1073-390K14.1"/>
    <property type="match status" value="1"/>
</dbReference>
<dbReference type="GO" id="GO:0005737">
    <property type="term" value="C:cytoplasm"/>
    <property type="evidence" value="ECO:0007669"/>
    <property type="project" value="TreeGrafter"/>
</dbReference>
<dbReference type="Pfam" id="PF00875">
    <property type="entry name" value="DNA_photolyase"/>
    <property type="match status" value="1"/>
</dbReference>
<dbReference type="GO" id="GO:0006950">
    <property type="term" value="P:response to stress"/>
    <property type="evidence" value="ECO:0007669"/>
    <property type="project" value="UniProtKB-ARBA"/>
</dbReference>
<gene>
    <name evidence="10" type="ORF">NKR19_g4679</name>
</gene>
<comment type="caution">
    <text evidence="10">The sequence shown here is derived from an EMBL/GenBank/DDBJ whole genome shotgun (WGS) entry which is preliminary data.</text>
</comment>
<feature type="site" description="Electron transfer via tryptophanyl radical" evidence="7">
    <location>
        <position position="491"/>
    </location>
</feature>
<feature type="binding site" evidence="6">
    <location>
        <position position="351"/>
    </location>
    <ligand>
        <name>FAD</name>
        <dbReference type="ChEBI" id="CHEBI:57692"/>
    </ligand>
</feature>
<dbReference type="PROSITE" id="PS51645">
    <property type="entry name" value="PHR_CRY_ALPHA_BETA"/>
    <property type="match status" value="1"/>
</dbReference>
<keyword evidence="3 6" id="KW-0285">Flavoprotein</keyword>
<dbReference type="Pfam" id="PF03441">
    <property type="entry name" value="FAD_binding_7"/>
    <property type="match status" value="1"/>
</dbReference>
<evidence type="ECO:0000313" key="10">
    <source>
        <dbReference type="EMBL" id="KAJ9151723.1"/>
    </source>
</evidence>
<dbReference type="InterPro" id="IPR036134">
    <property type="entry name" value="Crypto/Photolyase_FAD-like_sf"/>
</dbReference>
<dbReference type="PRINTS" id="PR00147">
    <property type="entry name" value="DNAPHOTLYASE"/>
</dbReference>
<evidence type="ECO:0000256" key="4">
    <source>
        <dbReference type="ARBA" id="ARBA00022827"/>
    </source>
</evidence>
<dbReference type="Gene3D" id="1.25.40.80">
    <property type="match status" value="1"/>
</dbReference>
<feature type="binding site" evidence="6">
    <location>
        <begin position="406"/>
        <end position="413"/>
    </location>
    <ligand>
        <name>FAD</name>
        <dbReference type="ChEBI" id="CHEBI:57692"/>
    </ligand>
</feature>
<feature type="binding site" evidence="6">
    <location>
        <begin position="504"/>
        <end position="506"/>
    </location>
    <ligand>
        <name>FAD</name>
        <dbReference type="ChEBI" id="CHEBI:57692"/>
    </ligand>
</feature>
<dbReference type="GO" id="GO:0005634">
    <property type="term" value="C:nucleus"/>
    <property type="evidence" value="ECO:0007669"/>
    <property type="project" value="TreeGrafter"/>
</dbReference>
<comment type="cofactor">
    <cofactor evidence="6">
        <name>FAD</name>
        <dbReference type="ChEBI" id="CHEBI:57692"/>
    </cofactor>
    <text evidence="6">Binds 1 FAD per subunit.</text>
</comment>
<dbReference type="InterPro" id="IPR002081">
    <property type="entry name" value="Cryptochrome/DNA_photolyase_1"/>
</dbReference>
<dbReference type="Gene3D" id="3.40.50.620">
    <property type="entry name" value="HUPs"/>
    <property type="match status" value="1"/>
</dbReference>
<feature type="region of interest" description="Disordered" evidence="8">
    <location>
        <begin position="1"/>
        <end position="59"/>
    </location>
</feature>
<evidence type="ECO:0000256" key="2">
    <source>
        <dbReference type="ARBA" id="ARBA00005862"/>
    </source>
</evidence>
<dbReference type="GO" id="GO:0003904">
    <property type="term" value="F:deoxyribodipyrimidine photo-lyase activity"/>
    <property type="evidence" value="ECO:0007669"/>
    <property type="project" value="TreeGrafter"/>
</dbReference>
<keyword evidence="4 6" id="KW-0274">FAD</keyword>
<keyword evidence="11" id="KW-1185">Reference proteome</keyword>
<feature type="binding site" evidence="6">
    <location>
        <position position="403"/>
    </location>
    <ligand>
        <name>FAD</name>
        <dbReference type="ChEBI" id="CHEBI:57692"/>
    </ligand>
</feature>
<dbReference type="FunFam" id="1.10.579.10:FF:000003">
    <property type="entry name" value="Deoxyribodipyrimidine photo-lyase"/>
    <property type="match status" value="1"/>
</dbReference>
<protein>
    <submittedName>
        <fullName evidence="10">Deoxyribodipyrimidine photo-lyase</fullName>
    </submittedName>
</protein>
<dbReference type="SUPFAM" id="SSF48173">
    <property type="entry name" value="Cryptochrome/photolyase FAD-binding domain"/>
    <property type="match status" value="1"/>
</dbReference>
<reference evidence="10" key="1">
    <citation type="submission" date="2022-07" db="EMBL/GenBank/DDBJ databases">
        <title>Fungi with potential for degradation of polypropylene.</title>
        <authorList>
            <person name="Gostincar C."/>
        </authorList>
    </citation>
    <scope>NUCLEOTIDE SEQUENCE</scope>
    <source>
        <strain evidence="10">EXF-13287</strain>
    </source>
</reference>
<evidence type="ECO:0000256" key="7">
    <source>
        <dbReference type="PIRSR" id="PIRSR602081-2"/>
    </source>
</evidence>
<dbReference type="EMBL" id="JANBVN010000060">
    <property type="protein sequence ID" value="KAJ9151723.1"/>
    <property type="molecule type" value="Genomic_DNA"/>
</dbReference>
<dbReference type="GO" id="GO:0006139">
    <property type="term" value="P:nucleobase-containing compound metabolic process"/>
    <property type="evidence" value="ECO:0007669"/>
    <property type="project" value="UniProtKB-ARBA"/>
</dbReference>
<dbReference type="InterPro" id="IPR005101">
    <property type="entry name" value="Cryptochr/Photolyase_FAD-bd"/>
</dbReference>
<feature type="site" description="Electron transfer via tryptophanyl radical" evidence="7">
    <location>
        <position position="514"/>
    </location>
</feature>
<evidence type="ECO:0000313" key="11">
    <source>
        <dbReference type="Proteomes" id="UP001174691"/>
    </source>
</evidence>
<organism evidence="10 11">
    <name type="scientific">Coniochaeta hoffmannii</name>
    <dbReference type="NCBI Taxonomy" id="91930"/>
    <lineage>
        <taxon>Eukaryota</taxon>
        <taxon>Fungi</taxon>
        <taxon>Dikarya</taxon>
        <taxon>Ascomycota</taxon>
        <taxon>Pezizomycotina</taxon>
        <taxon>Sordariomycetes</taxon>
        <taxon>Sordariomycetidae</taxon>
        <taxon>Coniochaetales</taxon>
        <taxon>Coniochaetaceae</taxon>
        <taxon>Coniochaeta</taxon>
    </lineage>
</organism>
<dbReference type="Gene3D" id="1.10.579.10">
    <property type="entry name" value="DNA Cyclobutane Dipyrimidine Photolyase, subunit A, domain 3"/>
    <property type="match status" value="1"/>
</dbReference>
<feature type="compositionally biased region" description="Basic and acidic residues" evidence="8">
    <location>
        <begin position="46"/>
        <end position="59"/>
    </location>
</feature>
<evidence type="ECO:0000256" key="1">
    <source>
        <dbReference type="ARBA" id="ARBA00001932"/>
    </source>
</evidence>
<feature type="site" description="Electron transfer via tryptophanyl radical" evidence="7">
    <location>
        <position position="438"/>
    </location>
</feature>